<proteinExistence type="predicted"/>
<keyword evidence="6" id="KW-1185">Reference proteome</keyword>
<gene>
    <name evidence="5" type="primary">mmsA</name>
    <name evidence="5" type="ORF">ABUE30_09920</name>
</gene>
<evidence type="ECO:0000256" key="1">
    <source>
        <dbReference type="ARBA" id="ARBA00013048"/>
    </source>
</evidence>
<dbReference type="InterPro" id="IPR010061">
    <property type="entry name" value="MeMal-semiAld_DH"/>
</dbReference>
<evidence type="ECO:0000256" key="3">
    <source>
        <dbReference type="ARBA" id="ARBA00023027"/>
    </source>
</evidence>
<dbReference type="EMBL" id="JBEQCT010000004">
    <property type="protein sequence ID" value="MFM2485375.1"/>
    <property type="molecule type" value="Genomic_DNA"/>
</dbReference>
<dbReference type="PANTHER" id="PTHR43866:SF4">
    <property type="entry name" value="MALONATE-SEMIALDEHYDE DEHYDROGENASE"/>
    <property type="match status" value="1"/>
</dbReference>
<dbReference type="NCBIfam" id="TIGR01722">
    <property type="entry name" value="MMSDH"/>
    <property type="match status" value="1"/>
</dbReference>
<dbReference type="Pfam" id="PF00171">
    <property type="entry name" value="Aldedh"/>
    <property type="match status" value="1"/>
</dbReference>
<dbReference type="RefSeq" id="WP_408623607.1">
    <property type="nucleotide sequence ID" value="NZ_JBEQCT010000004.1"/>
</dbReference>
<evidence type="ECO:0000256" key="2">
    <source>
        <dbReference type="ARBA" id="ARBA00023002"/>
    </source>
</evidence>
<organism evidence="5 6">
    <name type="scientific">Celerinatantimonas yamalensis</name>
    <dbReference type="NCBI Taxonomy" id="559956"/>
    <lineage>
        <taxon>Bacteria</taxon>
        <taxon>Pseudomonadati</taxon>
        <taxon>Pseudomonadota</taxon>
        <taxon>Gammaproteobacteria</taxon>
        <taxon>Celerinatantimonadaceae</taxon>
        <taxon>Celerinatantimonas</taxon>
    </lineage>
</organism>
<protein>
    <recommendedName>
        <fullName evidence="1">methylmalonate-semialdehyde dehydrogenase (CoA acylating)</fullName>
        <ecNumber evidence="1">1.2.1.27</ecNumber>
    </recommendedName>
</protein>
<dbReference type="EC" id="1.2.1.27" evidence="1"/>
<dbReference type="Gene3D" id="3.40.309.10">
    <property type="entry name" value="Aldehyde Dehydrogenase, Chain A, domain 2"/>
    <property type="match status" value="1"/>
</dbReference>
<accession>A0ABW9G6R8</accession>
<evidence type="ECO:0000259" key="4">
    <source>
        <dbReference type="Pfam" id="PF00171"/>
    </source>
</evidence>
<evidence type="ECO:0000313" key="6">
    <source>
        <dbReference type="Proteomes" id="UP001629953"/>
    </source>
</evidence>
<comment type="caution">
    <text evidence="5">The sequence shown here is derived from an EMBL/GenBank/DDBJ whole genome shotgun (WGS) entry which is preliminary data.</text>
</comment>
<keyword evidence="3" id="KW-0520">NAD</keyword>
<dbReference type="Proteomes" id="UP001629953">
    <property type="component" value="Unassembled WGS sequence"/>
</dbReference>
<dbReference type="PROSITE" id="PS00070">
    <property type="entry name" value="ALDEHYDE_DEHYDR_CYS"/>
    <property type="match status" value="1"/>
</dbReference>
<dbReference type="InterPro" id="IPR016162">
    <property type="entry name" value="Ald_DH_N"/>
</dbReference>
<dbReference type="InterPro" id="IPR016163">
    <property type="entry name" value="Ald_DH_C"/>
</dbReference>
<name>A0ABW9G6R8_9GAMM</name>
<feature type="domain" description="Aldehyde dehydrogenase" evidence="4">
    <location>
        <begin position="16"/>
        <end position="465"/>
    </location>
</feature>
<dbReference type="InterPro" id="IPR016160">
    <property type="entry name" value="Ald_DH_CS_CYS"/>
</dbReference>
<dbReference type="InterPro" id="IPR016161">
    <property type="entry name" value="Ald_DH/histidinol_DH"/>
</dbReference>
<dbReference type="InterPro" id="IPR015590">
    <property type="entry name" value="Aldehyde_DH_dom"/>
</dbReference>
<dbReference type="Gene3D" id="3.40.605.10">
    <property type="entry name" value="Aldehyde Dehydrogenase, Chain A, domain 1"/>
    <property type="match status" value="1"/>
</dbReference>
<keyword evidence="2 5" id="KW-0560">Oxidoreductase</keyword>
<evidence type="ECO:0000313" key="5">
    <source>
        <dbReference type="EMBL" id="MFM2485375.1"/>
    </source>
</evidence>
<sequence>MTTQLQNFINGSYQASSSGRTAMIDNPATGDILAEVDLSCAAEIPPIVNDALTAQRHWASLAPLQRAQILRRFAKHIDHHQDELAQLICLEQGKTYAEAQAELTQGIATVEFASQLPEQIVTGDHLTHPVGVCVGITPFSYPALMPLWLFPIALGCGNSFILKPSERTPSVALRLAELLHQAGLPEGVLQIVLGDKEAVDALITDPNVNAVSFIGSSRVAEAVYHKASSTGKRVQAFGSAKNHLLVAPDADLHQVSNALIPAAFAMAGEHCMAISVVVVVGEQRADELVGELAAKAQSLKVGSGLAQPANELGPLISEAHRLKVRGDIEQGEKDGATLVVDGRELNSETGYFLGASLFDHVTPTMRLYRHEILGPVLAIVRVASIEEGVALINSHPLAQFSAIFSRDETLIEQFVQQVNIGLIGINQAQPNLMPGQSISGWRQTGFGPLGLGGDDAIRFFTQVKTLCREPLSL</sequence>
<dbReference type="GO" id="GO:0004491">
    <property type="term" value="F:methylmalonate-semialdehyde dehydrogenase (acylating, NAD) activity"/>
    <property type="evidence" value="ECO:0007669"/>
    <property type="project" value="UniProtKB-EC"/>
</dbReference>
<reference evidence="5 6" key="1">
    <citation type="journal article" date="2013" name="Int. J. Syst. Evol. Microbiol.">
        <title>Celerinatantimonas yamalensis sp. nov., a cold-adapted diazotrophic bacterium from a cold permafrost brine.</title>
        <authorList>
            <person name="Shcherbakova V."/>
            <person name="Chuvilskaya N."/>
            <person name="Rivkina E."/>
            <person name="Demidov N."/>
            <person name="Uchaeva V."/>
            <person name="Suetin S."/>
            <person name="Suzina N."/>
            <person name="Gilichinsky D."/>
        </authorList>
    </citation>
    <scope>NUCLEOTIDE SEQUENCE [LARGE SCALE GENOMIC DNA]</scope>
    <source>
        <strain evidence="5 6">C7</strain>
    </source>
</reference>
<dbReference type="SUPFAM" id="SSF53720">
    <property type="entry name" value="ALDH-like"/>
    <property type="match status" value="1"/>
</dbReference>
<dbReference type="PANTHER" id="PTHR43866">
    <property type="entry name" value="MALONATE-SEMIALDEHYDE DEHYDROGENASE"/>
    <property type="match status" value="1"/>
</dbReference>